<reference evidence="1 2" key="1">
    <citation type="journal article" date="2016" name="Nat. Commun.">
        <title>Thousands of microbial genomes shed light on interconnected biogeochemical processes in an aquifer system.</title>
        <authorList>
            <person name="Anantharaman K."/>
            <person name="Brown C.T."/>
            <person name="Hug L.A."/>
            <person name="Sharon I."/>
            <person name="Castelle C.J."/>
            <person name="Probst A.J."/>
            <person name="Thomas B.C."/>
            <person name="Singh A."/>
            <person name="Wilkins M.J."/>
            <person name="Karaoz U."/>
            <person name="Brodie E.L."/>
            <person name="Williams K.H."/>
            <person name="Hubbard S.S."/>
            <person name="Banfield J.F."/>
        </authorList>
    </citation>
    <scope>NUCLEOTIDE SEQUENCE [LARGE SCALE GENOMIC DNA]</scope>
</reference>
<protein>
    <recommendedName>
        <fullName evidence="3">Host attachment protein</fullName>
    </recommendedName>
</protein>
<dbReference type="EMBL" id="MHNI01000012">
    <property type="protein sequence ID" value="OGZ43015.1"/>
    <property type="molecule type" value="Genomic_DNA"/>
</dbReference>
<evidence type="ECO:0000313" key="1">
    <source>
        <dbReference type="EMBL" id="OGZ43015.1"/>
    </source>
</evidence>
<gene>
    <name evidence="1" type="ORF">A2W41_02785</name>
</gene>
<evidence type="ECO:0000313" key="2">
    <source>
        <dbReference type="Proteomes" id="UP000176700"/>
    </source>
</evidence>
<dbReference type="Proteomes" id="UP000176700">
    <property type="component" value="Unassembled WGS sequence"/>
</dbReference>
<evidence type="ECO:0008006" key="3">
    <source>
        <dbReference type="Google" id="ProtNLM"/>
    </source>
</evidence>
<proteinExistence type="predicted"/>
<name>A0A1G2FY61_9BACT</name>
<comment type="caution">
    <text evidence="1">The sequence shown here is derived from an EMBL/GenBank/DDBJ whole genome shotgun (WGS) entry which is preliminary data.</text>
</comment>
<accession>A0A1G2FY61</accession>
<sequence length="145" mass="16803">MKIQRQLPQFENEKALFVVAGKQSGVLYYVSNGQIHELETVRVATPHYSDKEGFFATRTRGGVMFSGAVREVKKQEIRKRFSKNLAKSVKRHASNKDFVYLFVSRQMSEEILHALPVAARKRVKKIYFGNLAEFHPFDILRRVKT</sequence>
<organism evidence="1 2">
    <name type="scientific">Candidatus Ryanbacteria bacterium RIFCSPHIGHO2_01_45_13</name>
    <dbReference type="NCBI Taxonomy" id="1802112"/>
    <lineage>
        <taxon>Bacteria</taxon>
        <taxon>Candidatus Ryaniibacteriota</taxon>
    </lineage>
</organism>
<dbReference type="AlphaFoldDB" id="A0A1G2FY61"/>